<evidence type="ECO:0000313" key="3">
    <source>
        <dbReference type="EMBL" id="RRH92427.1"/>
    </source>
</evidence>
<comment type="caution">
    <text evidence="3">The sequence shown here is derived from an EMBL/GenBank/DDBJ whole genome shotgun (WGS) entry which is preliminary data.</text>
</comment>
<accession>A0A3P3F1P4</accession>
<dbReference type="RefSeq" id="WP_124956095.1">
    <property type="nucleotide sequence ID" value="NZ_RQXU01000001.1"/>
</dbReference>
<reference evidence="3 4" key="1">
    <citation type="submission" date="2018-11" db="EMBL/GenBank/DDBJ databases">
        <title>The genome of Variovorax sp T529.</title>
        <authorList>
            <person name="Gao J."/>
        </authorList>
    </citation>
    <scope>NUCLEOTIDE SEQUENCE [LARGE SCALE GENOMIC DNA]</scope>
    <source>
        <strain evidence="3 4">T529</strain>
    </source>
</reference>
<name>A0A3P3F1P4_9BURK</name>
<proteinExistence type="predicted"/>
<dbReference type="InterPro" id="IPR025392">
    <property type="entry name" value="DUF4124"/>
</dbReference>
<protein>
    <submittedName>
        <fullName evidence="3">DUF4124 domain-containing protein</fullName>
    </submittedName>
</protein>
<evidence type="ECO:0000259" key="2">
    <source>
        <dbReference type="Pfam" id="PF13511"/>
    </source>
</evidence>
<keyword evidence="1" id="KW-0732">Signal</keyword>
<feature type="signal peptide" evidence="1">
    <location>
        <begin position="1"/>
        <end position="37"/>
    </location>
</feature>
<dbReference type="Proteomes" id="UP000271590">
    <property type="component" value="Unassembled WGS sequence"/>
</dbReference>
<gene>
    <name evidence="3" type="ORF">EH244_01010</name>
</gene>
<evidence type="ECO:0000313" key="4">
    <source>
        <dbReference type="Proteomes" id="UP000271590"/>
    </source>
</evidence>
<dbReference type="AlphaFoldDB" id="A0A3P3F1P4"/>
<sequence length="166" mass="18362">MTLMLSHSTPIPTRHVLWRPLCLAPALMAIAILPAAAQHPVYRCETNGKVSYSDAPCVGAKVIDATPTQGMDKMTGQSRKGREVQREEFNAAFDNAFRPLHGRSHADMDVMRRRVKLPRGDQAQCANLDNRLPQLESNAAGTSGDAKARADVDLYKARKQFFDLKC</sequence>
<dbReference type="Pfam" id="PF13511">
    <property type="entry name" value="DUF4124"/>
    <property type="match status" value="1"/>
</dbReference>
<feature type="chain" id="PRO_5018031016" evidence="1">
    <location>
        <begin position="38"/>
        <end position="166"/>
    </location>
</feature>
<feature type="domain" description="DUF4124" evidence="2">
    <location>
        <begin position="30"/>
        <end position="64"/>
    </location>
</feature>
<evidence type="ECO:0000256" key="1">
    <source>
        <dbReference type="SAM" id="SignalP"/>
    </source>
</evidence>
<organism evidence="3 4">
    <name type="scientific">Variovorax beijingensis</name>
    <dbReference type="NCBI Taxonomy" id="2496117"/>
    <lineage>
        <taxon>Bacteria</taxon>
        <taxon>Pseudomonadati</taxon>
        <taxon>Pseudomonadota</taxon>
        <taxon>Betaproteobacteria</taxon>
        <taxon>Burkholderiales</taxon>
        <taxon>Comamonadaceae</taxon>
        <taxon>Variovorax</taxon>
    </lineage>
</organism>
<dbReference type="EMBL" id="RQXU01000001">
    <property type="protein sequence ID" value="RRH92427.1"/>
    <property type="molecule type" value="Genomic_DNA"/>
</dbReference>